<reference evidence="2" key="1">
    <citation type="journal article" date="2020" name="bioRxiv">
        <title>Integrative omics analysis of Pseudomonas aeruginosa virus PA5oct highlights the molecular complexity of jumbo phages.</title>
        <authorList>
            <person name="Lood C."/>
            <person name="Danis-Wlodarczyk K."/>
            <person name="Blasdel B.G."/>
            <person name="Jang H.B."/>
            <person name="Vandenheuvel D."/>
            <person name="Briers Y."/>
            <person name="Noben J.-P."/>
            <person name="van Noort V."/>
            <person name="Drulis-Kawa Z."/>
            <person name="Lavigne R."/>
        </authorList>
    </citation>
    <scope>NUCLEOTIDE SEQUENCE [LARGE SCALE GENOMIC DNA]</scope>
</reference>
<organism evidence="1 2">
    <name type="scientific">Pseudomonas phage vB_PaeM_PA5oct</name>
    <dbReference type="NCBI Taxonomy" id="2163605"/>
    <lineage>
        <taxon>Viruses</taxon>
        <taxon>Duplodnaviria</taxon>
        <taxon>Heunggongvirae</taxon>
        <taxon>Uroviricota</taxon>
        <taxon>Caudoviricetes</taxon>
        <taxon>Arenbergviridae</taxon>
        <taxon>Wroclawvirus</taxon>
        <taxon>Wroclawvirus PA5oct</taxon>
    </lineage>
</organism>
<name>A0A4Y5JSZ1_9CAUD</name>
<sequence>MDLILFLQHNTVEMDYSEWYTRFNNKNGDSIAMITGNGLRLYYRNINSFLGILHLQYCNYNFFMHVGNYISFTFANNNRFVHEIHVDLK</sequence>
<evidence type="ECO:0000313" key="2">
    <source>
        <dbReference type="Proteomes" id="UP000316733"/>
    </source>
</evidence>
<protein>
    <submittedName>
        <fullName evidence="1">Uncharacterized protein</fullName>
    </submittedName>
</protein>
<keyword evidence="2" id="KW-1185">Reference proteome</keyword>
<proteinExistence type="predicted"/>
<evidence type="ECO:0000313" key="1">
    <source>
        <dbReference type="EMBL" id="QCG75886.1"/>
    </source>
</evidence>
<gene>
    <name evidence="1" type="ORF">EST35_0002</name>
</gene>
<accession>A0A4Y5JSZ1</accession>
<dbReference type="Proteomes" id="UP000316733">
    <property type="component" value="Segment"/>
</dbReference>
<dbReference type="EMBL" id="MK797984">
    <property type="protein sequence ID" value="QCG75886.1"/>
    <property type="molecule type" value="Genomic_DNA"/>
</dbReference>